<gene>
    <name evidence="1" type="ORF">Tci_321467</name>
</gene>
<sequence>MEEYIRLEKEKAQRHGRTFNWQTAIYGKVKYCEDEDDCFTNFETEFPAIVFDDILMSDATLSCEPMMPLNLIKNSYVPTGIPFDPKRYYKDGVYTRTLWRPSISDRGRHTEGRKSGARLSWGHFIGRLAAHFGLVSDEGLRGLLVITCELLMIDLHDLVRLNICMSLEDTCTWGDQAVLAPVQAPQPPPPALARTIAQRLSMLEDEVHSLRGDMEEKAENHILAPLSERLVSLARNLFPPLNNPELTIRRRSHIDPTLLNDFEMATEGNGDPPVPDLRTMEELCQPSLNGRGGPIALIAIQATNFGLKNDMI</sequence>
<keyword evidence="1" id="KW-0548">Nucleotidyltransferase</keyword>
<keyword evidence="1" id="KW-0695">RNA-directed DNA polymerase</keyword>
<dbReference type="GO" id="GO:0003964">
    <property type="term" value="F:RNA-directed DNA polymerase activity"/>
    <property type="evidence" value="ECO:0007669"/>
    <property type="project" value="UniProtKB-KW"/>
</dbReference>
<dbReference type="EMBL" id="BKCJ010111654">
    <property type="protein sequence ID" value="GEX49492.1"/>
    <property type="molecule type" value="Genomic_DNA"/>
</dbReference>
<dbReference type="AlphaFoldDB" id="A0A699H7S2"/>
<evidence type="ECO:0000313" key="1">
    <source>
        <dbReference type="EMBL" id="GEX49492.1"/>
    </source>
</evidence>
<proteinExistence type="predicted"/>
<protein>
    <submittedName>
        <fullName evidence="1">Reverse transcriptase domain-containing protein</fullName>
    </submittedName>
</protein>
<keyword evidence="1" id="KW-0808">Transferase</keyword>
<reference evidence="1" key="1">
    <citation type="journal article" date="2019" name="Sci. Rep.">
        <title>Draft genome of Tanacetum cinerariifolium, the natural source of mosquito coil.</title>
        <authorList>
            <person name="Yamashiro T."/>
            <person name="Shiraishi A."/>
            <person name="Satake H."/>
            <person name="Nakayama K."/>
        </authorList>
    </citation>
    <scope>NUCLEOTIDE SEQUENCE</scope>
</reference>
<name>A0A699H7S2_TANCI</name>
<organism evidence="1">
    <name type="scientific">Tanacetum cinerariifolium</name>
    <name type="common">Dalmatian daisy</name>
    <name type="synonym">Chrysanthemum cinerariifolium</name>
    <dbReference type="NCBI Taxonomy" id="118510"/>
    <lineage>
        <taxon>Eukaryota</taxon>
        <taxon>Viridiplantae</taxon>
        <taxon>Streptophyta</taxon>
        <taxon>Embryophyta</taxon>
        <taxon>Tracheophyta</taxon>
        <taxon>Spermatophyta</taxon>
        <taxon>Magnoliopsida</taxon>
        <taxon>eudicotyledons</taxon>
        <taxon>Gunneridae</taxon>
        <taxon>Pentapetalae</taxon>
        <taxon>asterids</taxon>
        <taxon>campanulids</taxon>
        <taxon>Asterales</taxon>
        <taxon>Asteraceae</taxon>
        <taxon>Asteroideae</taxon>
        <taxon>Anthemideae</taxon>
        <taxon>Anthemidinae</taxon>
        <taxon>Tanacetum</taxon>
    </lineage>
</organism>
<accession>A0A699H7S2</accession>
<comment type="caution">
    <text evidence="1">The sequence shown here is derived from an EMBL/GenBank/DDBJ whole genome shotgun (WGS) entry which is preliminary data.</text>
</comment>